<evidence type="ECO:0000256" key="11">
    <source>
        <dbReference type="ARBA" id="ARBA00048988"/>
    </source>
</evidence>
<dbReference type="GO" id="GO:0016887">
    <property type="term" value="F:ATP hydrolysis activity"/>
    <property type="evidence" value="ECO:0007669"/>
    <property type="project" value="RHEA"/>
</dbReference>
<evidence type="ECO:0000256" key="12">
    <source>
        <dbReference type="PROSITE-ProRule" id="PRU00560"/>
    </source>
</evidence>
<dbReference type="InterPro" id="IPR000212">
    <property type="entry name" value="DNA_helicase_UvrD/REP"/>
</dbReference>
<feature type="domain" description="UvrD-like helicase ATP-binding" evidence="14">
    <location>
        <begin position="26"/>
        <end position="311"/>
    </location>
</feature>
<dbReference type="Pfam" id="PF00580">
    <property type="entry name" value="UvrD-helicase"/>
    <property type="match status" value="1"/>
</dbReference>
<evidence type="ECO:0000256" key="3">
    <source>
        <dbReference type="ARBA" id="ARBA00022801"/>
    </source>
</evidence>
<keyword evidence="4 12" id="KW-0347">Helicase</keyword>
<keyword evidence="3 12" id="KW-0378">Hydrolase</keyword>
<dbReference type="GO" id="GO:0033202">
    <property type="term" value="C:DNA helicase complex"/>
    <property type="evidence" value="ECO:0007669"/>
    <property type="project" value="TreeGrafter"/>
</dbReference>
<reference evidence="16 17" key="1">
    <citation type="submission" date="2016-10" db="EMBL/GenBank/DDBJ databases">
        <authorList>
            <person name="de Groot N.N."/>
        </authorList>
    </citation>
    <scope>NUCLEOTIDE SEQUENCE [LARGE SCALE GENOMIC DNA]</scope>
    <source>
        <strain evidence="16 17">Vu-144</strain>
    </source>
</reference>
<evidence type="ECO:0000256" key="8">
    <source>
        <dbReference type="ARBA" id="ARBA00034617"/>
    </source>
</evidence>
<name>A0A1H4A4C8_9BACT</name>
<dbReference type="Pfam" id="PF21196">
    <property type="entry name" value="PcrA_UvrD_tudor"/>
    <property type="match status" value="1"/>
</dbReference>
<dbReference type="InterPro" id="IPR013986">
    <property type="entry name" value="DExx_box_DNA_helicase_dom_sf"/>
</dbReference>
<dbReference type="EMBL" id="FNQY01000013">
    <property type="protein sequence ID" value="SEA30648.1"/>
    <property type="molecule type" value="Genomic_DNA"/>
</dbReference>
<dbReference type="GO" id="GO:0043138">
    <property type="term" value="F:3'-5' DNA helicase activity"/>
    <property type="evidence" value="ECO:0007669"/>
    <property type="project" value="UniProtKB-EC"/>
</dbReference>
<evidence type="ECO:0000256" key="10">
    <source>
        <dbReference type="ARBA" id="ARBA00034923"/>
    </source>
</evidence>
<keyword evidence="17" id="KW-1185">Reference proteome</keyword>
<evidence type="ECO:0000256" key="9">
    <source>
        <dbReference type="ARBA" id="ARBA00034808"/>
    </source>
</evidence>
<feature type="domain" description="UvrD-like helicase C-terminal" evidence="15">
    <location>
        <begin position="312"/>
        <end position="608"/>
    </location>
</feature>
<organism evidence="16 17">
    <name type="scientific">Arachidicoccus rhizosphaerae</name>
    <dbReference type="NCBI Taxonomy" id="551991"/>
    <lineage>
        <taxon>Bacteria</taxon>
        <taxon>Pseudomonadati</taxon>
        <taxon>Bacteroidota</taxon>
        <taxon>Chitinophagia</taxon>
        <taxon>Chitinophagales</taxon>
        <taxon>Chitinophagaceae</taxon>
        <taxon>Arachidicoccus</taxon>
    </lineage>
</organism>
<dbReference type="GO" id="GO:0003677">
    <property type="term" value="F:DNA binding"/>
    <property type="evidence" value="ECO:0007669"/>
    <property type="project" value="UniProtKB-KW"/>
</dbReference>
<feature type="binding site" evidence="12">
    <location>
        <begin position="47"/>
        <end position="54"/>
    </location>
    <ligand>
        <name>ATP</name>
        <dbReference type="ChEBI" id="CHEBI:30616"/>
    </ligand>
</feature>
<proteinExistence type="inferred from homology"/>
<dbReference type="GO" id="GO:0005524">
    <property type="term" value="F:ATP binding"/>
    <property type="evidence" value="ECO:0007669"/>
    <property type="project" value="UniProtKB-UniRule"/>
</dbReference>
<comment type="similarity">
    <text evidence="1">Belongs to the helicase family. UvrD subfamily.</text>
</comment>
<dbReference type="EC" id="5.6.2.4" evidence="9"/>
<gene>
    <name evidence="16" type="ORF">SAMN05192529_11345</name>
</gene>
<dbReference type="Proteomes" id="UP000199041">
    <property type="component" value="Unassembled WGS sequence"/>
</dbReference>
<dbReference type="PANTHER" id="PTHR11070">
    <property type="entry name" value="UVRD / RECB / PCRA DNA HELICASE FAMILY MEMBER"/>
    <property type="match status" value="1"/>
</dbReference>
<dbReference type="Gene3D" id="1.10.10.160">
    <property type="match status" value="1"/>
</dbReference>
<evidence type="ECO:0000259" key="14">
    <source>
        <dbReference type="PROSITE" id="PS51198"/>
    </source>
</evidence>
<keyword evidence="6" id="KW-0238">DNA-binding</keyword>
<keyword evidence="5 12" id="KW-0067">ATP-binding</keyword>
<dbReference type="InterPro" id="IPR027417">
    <property type="entry name" value="P-loop_NTPase"/>
</dbReference>
<dbReference type="PROSITE" id="PS51198">
    <property type="entry name" value="UVRD_HELICASE_ATP_BIND"/>
    <property type="match status" value="1"/>
</dbReference>
<dbReference type="Gene3D" id="3.40.50.300">
    <property type="entry name" value="P-loop containing nucleotide triphosphate hydrolases"/>
    <property type="match status" value="2"/>
</dbReference>
<evidence type="ECO:0000313" key="16">
    <source>
        <dbReference type="EMBL" id="SEA30648.1"/>
    </source>
</evidence>
<dbReference type="Pfam" id="PF13361">
    <property type="entry name" value="UvrD_C"/>
    <property type="match status" value="1"/>
</dbReference>
<evidence type="ECO:0000256" key="7">
    <source>
        <dbReference type="ARBA" id="ARBA00023235"/>
    </source>
</evidence>
<keyword evidence="2 12" id="KW-0547">Nucleotide-binding</keyword>
<protein>
    <recommendedName>
        <fullName evidence="9">DNA 3'-5' helicase</fullName>
        <ecNumber evidence="9">5.6.2.4</ecNumber>
    </recommendedName>
    <alternativeName>
        <fullName evidence="10">DNA 3'-5' helicase II</fullName>
    </alternativeName>
</protein>
<dbReference type="STRING" id="551991.SAMN05192529_11345"/>
<dbReference type="PANTHER" id="PTHR11070:SF2">
    <property type="entry name" value="ATP-DEPENDENT DNA HELICASE SRS2"/>
    <property type="match status" value="1"/>
</dbReference>
<evidence type="ECO:0000256" key="4">
    <source>
        <dbReference type="ARBA" id="ARBA00022806"/>
    </source>
</evidence>
<feature type="compositionally biased region" description="Polar residues" evidence="13">
    <location>
        <begin position="742"/>
        <end position="757"/>
    </location>
</feature>
<evidence type="ECO:0000256" key="2">
    <source>
        <dbReference type="ARBA" id="ARBA00022741"/>
    </source>
</evidence>
<dbReference type="GO" id="GO:0005829">
    <property type="term" value="C:cytosol"/>
    <property type="evidence" value="ECO:0007669"/>
    <property type="project" value="TreeGrafter"/>
</dbReference>
<evidence type="ECO:0000256" key="5">
    <source>
        <dbReference type="ARBA" id="ARBA00022840"/>
    </source>
</evidence>
<dbReference type="CDD" id="cd17932">
    <property type="entry name" value="DEXQc_UvrD"/>
    <property type="match status" value="1"/>
</dbReference>
<sequence length="825" mass="93389">MCEPTAVQGRLPIFLYLARPMQDYLKGLNDRQYEAATHINGPLMIVAGAGSGKTKVLTTRIAHLMAKGVDAFNILALTFTNKAAAEMKERIEKMLGNNEARNLYIGTFHSVFARILRGEAHRLGYPNSFTIYDSDDSKSVIKSIVKEMELDEKQYKPNVVLGRISQAKSSLIGPLQYQEDYYLQQEDQRTNRPAIGKIYKRYADQCFKNGAMDFDDLLLKMYELLNTFPEVLLKYQHKFRYVLIDEYQDTNAVQYQITKLLAAAHENICVVGDDAQSIYSFRGATIENILQFQKDYDDVKVVKLEQNYRSSKNIIEVANTVIRQNKGQIPKDLWTDKDQGDKIKVVATMTDNEEGKYVSTMIQELKLRDHYHNHDFAILYRTNAQSRAYEENLRRGGIAYKIYGGLSFYQRKEVKDYIAYLRVIANTRDEEALKRIINYPVRGIGKTSMERLQTIANQHNMTLWDVILRAPETGLKGAALEAIRKFITMMQYFQSLQTHKNAYEIAFEVGKHTGLVKELFNDKTVEGLARYENVQELLNSIKEWTDQQENLSQIDEEGTVQEGITDQTLQNATTLGLYLQQITLLTDADNDKEDADVVKLMTIHAAKGLEFPVVFVGGVEETIFPSGLSINTREELEEERRLFYVAITRAKEKLWLTHANSRYRFGNVVANDASRFLEELPKDYIDRSFSGGTGSGFGRGDQHFGGGFGAGGFSRGSGFGSQNDAAAAARKYGPPPAKKQQPYKSTVLPTQAPPQQKVQVHVPKGDFVPSDTTGLTEGMEVEHLKFGFGTVIKMEGAAHNRIATVDFKTNGEKKIMLNYAKLRIL</sequence>
<dbReference type="Gene3D" id="1.10.486.10">
    <property type="entry name" value="PCRA, domain 4"/>
    <property type="match status" value="1"/>
</dbReference>
<accession>A0A1H4A4C8</accession>
<evidence type="ECO:0000259" key="15">
    <source>
        <dbReference type="PROSITE" id="PS51217"/>
    </source>
</evidence>
<comment type="catalytic activity">
    <reaction evidence="11">
        <text>ATP + H2O = ADP + phosphate + H(+)</text>
        <dbReference type="Rhea" id="RHEA:13065"/>
        <dbReference type="ChEBI" id="CHEBI:15377"/>
        <dbReference type="ChEBI" id="CHEBI:15378"/>
        <dbReference type="ChEBI" id="CHEBI:30616"/>
        <dbReference type="ChEBI" id="CHEBI:43474"/>
        <dbReference type="ChEBI" id="CHEBI:456216"/>
        <dbReference type="EC" id="5.6.2.4"/>
    </reaction>
</comment>
<dbReference type="SUPFAM" id="SSF52540">
    <property type="entry name" value="P-loop containing nucleoside triphosphate hydrolases"/>
    <property type="match status" value="1"/>
</dbReference>
<evidence type="ECO:0000256" key="1">
    <source>
        <dbReference type="ARBA" id="ARBA00009922"/>
    </source>
</evidence>
<dbReference type="InterPro" id="IPR014016">
    <property type="entry name" value="UvrD-like_ATP-bd"/>
</dbReference>
<keyword evidence="7" id="KW-0413">Isomerase</keyword>
<dbReference type="GO" id="GO:0000725">
    <property type="term" value="P:recombinational repair"/>
    <property type="evidence" value="ECO:0007669"/>
    <property type="project" value="TreeGrafter"/>
</dbReference>
<dbReference type="PROSITE" id="PS51217">
    <property type="entry name" value="UVRD_HELICASE_CTER"/>
    <property type="match status" value="1"/>
</dbReference>
<evidence type="ECO:0000256" key="6">
    <source>
        <dbReference type="ARBA" id="ARBA00023125"/>
    </source>
</evidence>
<feature type="region of interest" description="Disordered" evidence="13">
    <location>
        <begin position="720"/>
        <end position="757"/>
    </location>
</feature>
<dbReference type="AlphaFoldDB" id="A0A1H4A4C8"/>
<dbReference type="InterPro" id="IPR014017">
    <property type="entry name" value="DNA_helicase_UvrD-like_C"/>
</dbReference>
<evidence type="ECO:0000256" key="13">
    <source>
        <dbReference type="SAM" id="MobiDB-lite"/>
    </source>
</evidence>
<evidence type="ECO:0000313" key="17">
    <source>
        <dbReference type="Proteomes" id="UP000199041"/>
    </source>
</evidence>
<comment type="catalytic activity">
    <reaction evidence="8">
        <text>Couples ATP hydrolysis with the unwinding of duplex DNA by translocating in the 3'-5' direction.</text>
        <dbReference type="EC" id="5.6.2.4"/>
    </reaction>
</comment>